<dbReference type="Pfam" id="PF00425">
    <property type="entry name" value="Chorismate_bind"/>
    <property type="match status" value="1"/>
</dbReference>
<dbReference type="PANTHER" id="PTHR42839:SF2">
    <property type="entry name" value="ISOCHORISMATE SYNTHASE ENTC"/>
    <property type="match status" value="1"/>
</dbReference>
<proteinExistence type="predicted"/>
<dbReference type="EMBL" id="CM001488">
    <property type="protein sequence ID" value="EIM65317.1"/>
    <property type="molecule type" value="Genomic_DNA"/>
</dbReference>
<evidence type="ECO:0000259" key="1">
    <source>
        <dbReference type="Pfam" id="PF00425"/>
    </source>
</evidence>
<dbReference type="HOGENOM" id="CLU_006493_8_0_7"/>
<evidence type="ECO:0000313" key="2">
    <source>
        <dbReference type="EMBL" id="EIM65317.1"/>
    </source>
</evidence>
<dbReference type="Gene3D" id="3.60.120.10">
    <property type="entry name" value="Anthranilate synthase"/>
    <property type="match status" value="1"/>
</dbReference>
<dbReference type="RefSeq" id="WP_004075385.1">
    <property type="nucleotide sequence ID" value="NZ_CM001488.1"/>
</dbReference>
<organism evidence="2 3">
    <name type="scientific">Desulfobacter postgatei 2ac9</name>
    <dbReference type="NCBI Taxonomy" id="879212"/>
    <lineage>
        <taxon>Bacteria</taxon>
        <taxon>Pseudomonadati</taxon>
        <taxon>Thermodesulfobacteriota</taxon>
        <taxon>Desulfobacteria</taxon>
        <taxon>Desulfobacterales</taxon>
        <taxon>Desulfobacteraceae</taxon>
        <taxon>Desulfobacter</taxon>
    </lineage>
</organism>
<gene>
    <name evidence="2" type="ORF">DespoDRAFT_03561</name>
</gene>
<dbReference type="PANTHER" id="PTHR42839">
    <property type="entry name" value="ISOCHORISMATE SYNTHASE ENTC"/>
    <property type="match status" value="1"/>
</dbReference>
<reference evidence="2 3" key="1">
    <citation type="submission" date="2011-09" db="EMBL/GenBank/DDBJ databases">
        <authorList>
            <consortium name="US DOE Joint Genome Institute (JGI-PGF)"/>
            <person name="Lucas S."/>
            <person name="Han J."/>
            <person name="Lapidus A."/>
            <person name="Cheng J.-F."/>
            <person name="Goodwin L."/>
            <person name="Pitluck S."/>
            <person name="Peters L."/>
            <person name="Land M.L."/>
            <person name="Hauser L."/>
            <person name="Orellana R."/>
            <person name="Lovley D."/>
            <person name="Woyke T.J."/>
        </authorList>
    </citation>
    <scope>NUCLEOTIDE SEQUENCE [LARGE SCALE GENOMIC DNA]</scope>
    <source>
        <strain evidence="2 3">2ac9</strain>
    </source>
</reference>
<dbReference type="InterPro" id="IPR015890">
    <property type="entry name" value="Chorismate_C"/>
</dbReference>
<dbReference type="Proteomes" id="UP000005778">
    <property type="component" value="Chromosome"/>
</dbReference>
<dbReference type="AlphaFoldDB" id="I5B754"/>
<sequence length="383" mass="43155">MNSVTQLDCLIDDLIEKNVAFACWFQSSSDSPQLIAGSENDIIFPASIEALSRVRGFVFAPFKISDNAPVIVLQPAIHLKGYNQIQSFNPESLTSAPFSRETKDPCISTEFHDYLVCVNHAIEQINAAKFSKVIVSRRICKERKSESMGRLFLGMHDANPAVFVFVANLPKAGLWMGATPELLFRSDGRHAQTVSLAGTQPRRPDGRYCWFTKEIEEQAFVSRYTVDVLHRFGFSTYQTKGPQDLETATVAHLKTSFFFSGDPIQDRLGEFVEQLCPTPAVCGLPKVAAARFIQDFEPHDRRYYTGFLGPWRLGQSGTDVYVNLRSMEIEDNQYVLYIGGGITARSNPEQEWEETTQKSRTLLNAIEALQGQETRDWKQETRG</sequence>
<keyword evidence="3" id="KW-1185">Reference proteome</keyword>
<protein>
    <submittedName>
        <fullName evidence="2">Isochorismate synthase</fullName>
    </submittedName>
</protein>
<accession>I5B754</accession>
<feature type="domain" description="Chorismate-utilising enzyme C-terminal" evidence="1">
    <location>
        <begin position="112"/>
        <end position="358"/>
    </location>
</feature>
<dbReference type="OrthoDB" id="9806579at2"/>
<evidence type="ECO:0000313" key="3">
    <source>
        <dbReference type="Proteomes" id="UP000005778"/>
    </source>
</evidence>
<dbReference type="SUPFAM" id="SSF56322">
    <property type="entry name" value="ADC synthase"/>
    <property type="match status" value="1"/>
</dbReference>
<dbReference type="InterPro" id="IPR005801">
    <property type="entry name" value="ADC_synthase"/>
</dbReference>
<reference evidence="2 3" key="2">
    <citation type="submission" date="2012-02" db="EMBL/GenBank/DDBJ databases">
        <title>Improved High-Quality Draft sequence of Desulfobacter postgatei 2ac9.</title>
        <authorList>
            <consortium name="US DOE Joint Genome Institute"/>
            <person name="Lucas S."/>
            <person name="Han J."/>
            <person name="Lapidus A."/>
            <person name="Cheng J.-F."/>
            <person name="Goodwin L."/>
            <person name="Pitluck S."/>
            <person name="Peters L."/>
            <person name="Ovchinnikova G."/>
            <person name="Held B."/>
            <person name="Detter J.C."/>
            <person name="Han C."/>
            <person name="Tapia R."/>
            <person name="Land M."/>
            <person name="Hauser L."/>
            <person name="Kyrpides N."/>
            <person name="Ivanova N."/>
            <person name="Pagani I."/>
            <person name="Orellana R."/>
            <person name="Lovley D."/>
            <person name="Woyke T."/>
        </authorList>
    </citation>
    <scope>NUCLEOTIDE SEQUENCE [LARGE SCALE GENOMIC DNA]</scope>
    <source>
        <strain evidence="2 3">2ac9</strain>
    </source>
</reference>
<dbReference type="eggNOG" id="COG1169">
    <property type="taxonomic scope" value="Bacteria"/>
</dbReference>
<dbReference type="STRING" id="879212.DespoDRAFT_03561"/>
<name>I5B754_9BACT</name>